<dbReference type="EMBL" id="QGNW01000086">
    <property type="protein sequence ID" value="RVW99701.1"/>
    <property type="molecule type" value="Genomic_DNA"/>
</dbReference>
<dbReference type="Proteomes" id="UP000288805">
    <property type="component" value="Unassembled WGS sequence"/>
</dbReference>
<reference evidence="2 3" key="1">
    <citation type="journal article" date="2018" name="PLoS Genet.">
        <title>Population sequencing reveals clonal diversity and ancestral inbreeding in the grapevine cultivar Chardonnay.</title>
        <authorList>
            <person name="Roach M.J."/>
            <person name="Johnson D.L."/>
            <person name="Bohlmann J."/>
            <person name="van Vuuren H.J."/>
            <person name="Jones S.J."/>
            <person name="Pretorius I.S."/>
            <person name="Schmidt S.A."/>
            <person name="Borneman A.R."/>
        </authorList>
    </citation>
    <scope>NUCLEOTIDE SEQUENCE [LARGE SCALE GENOMIC DNA]</scope>
    <source>
        <strain evidence="3">cv. Chardonnay</strain>
        <tissue evidence="2">Leaf</tissue>
    </source>
</reference>
<name>A0A438ISN4_VITVI</name>
<feature type="compositionally biased region" description="Low complexity" evidence="1">
    <location>
        <begin position="108"/>
        <end position="119"/>
    </location>
</feature>
<organism evidence="2 3">
    <name type="scientific">Vitis vinifera</name>
    <name type="common">Grape</name>
    <dbReference type="NCBI Taxonomy" id="29760"/>
    <lineage>
        <taxon>Eukaryota</taxon>
        <taxon>Viridiplantae</taxon>
        <taxon>Streptophyta</taxon>
        <taxon>Embryophyta</taxon>
        <taxon>Tracheophyta</taxon>
        <taxon>Spermatophyta</taxon>
        <taxon>Magnoliopsida</taxon>
        <taxon>eudicotyledons</taxon>
        <taxon>Gunneridae</taxon>
        <taxon>Pentapetalae</taxon>
        <taxon>rosids</taxon>
        <taxon>Vitales</taxon>
        <taxon>Vitaceae</taxon>
        <taxon>Viteae</taxon>
        <taxon>Vitis</taxon>
    </lineage>
</organism>
<comment type="caution">
    <text evidence="2">The sequence shown here is derived from an EMBL/GenBank/DDBJ whole genome shotgun (WGS) entry which is preliminary data.</text>
</comment>
<accession>A0A438ISN4</accession>
<evidence type="ECO:0000313" key="2">
    <source>
        <dbReference type="EMBL" id="RVW99701.1"/>
    </source>
</evidence>
<sequence>MGSFLEKGFDFASAAKERMVAWVTVKFGERNPFTVAWFFYGKKMEGLEGYLIQRRSPSPGCAAARDPTPAPAPALAPARDTKGSRRRPAAATQRHSQGPAGGPRHQESSAARDLAPAPARDTKGSRRRSTAATLTRSRRRPTTPRELPPPPLSAGSPPRRGSLPLCPHFVKLPCPAPKPPAMARAVLVFKFNVPPTP</sequence>
<evidence type="ECO:0000256" key="1">
    <source>
        <dbReference type="SAM" id="MobiDB-lite"/>
    </source>
</evidence>
<protein>
    <submittedName>
        <fullName evidence="2">Uncharacterized protein</fullName>
    </submittedName>
</protein>
<feature type="region of interest" description="Disordered" evidence="1">
    <location>
        <begin position="58"/>
        <end position="163"/>
    </location>
</feature>
<gene>
    <name evidence="2" type="ORF">CK203_021571</name>
</gene>
<evidence type="ECO:0000313" key="3">
    <source>
        <dbReference type="Proteomes" id="UP000288805"/>
    </source>
</evidence>
<proteinExistence type="predicted"/>
<dbReference type="AlphaFoldDB" id="A0A438ISN4"/>